<name>A0A645GRC2_9ZZZZ</name>
<dbReference type="AlphaFoldDB" id="A0A645GRC2"/>
<sequence length="150" mass="15901">MLPTLFLSSGTMATPAQIIWPGLPPVISHPPTTMCPPCTGRMPDMASINSLCPFPSTPAIPTTSPLCTRSPRSFILAARLLPFTQSPFISNTVSPHSRSHPLPTLNTTSRPTISRASSGVVTSAVFTVATFLPRLKTVTRSLISLTSSSL</sequence>
<proteinExistence type="predicted"/>
<gene>
    <name evidence="1" type="ORF">SDC9_175934</name>
</gene>
<organism evidence="1">
    <name type="scientific">bioreactor metagenome</name>
    <dbReference type="NCBI Taxonomy" id="1076179"/>
    <lineage>
        <taxon>unclassified sequences</taxon>
        <taxon>metagenomes</taxon>
        <taxon>ecological metagenomes</taxon>
    </lineage>
</organism>
<accession>A0A645GRC2</accession>
<protein>
    <submittedName>
        <fullName evidence="1">Uncharacterized protein</fullName>
    </submittedName>
</protein>
<reference evidence="1" key="1">
    <citation type="submission" date="2019-08" db="EMBL/GenBank/DDBJ databases">
        <authorList>
            <person name="Kucharzyk K."/>
            <person name="Murdoch R.W."/>
            <person name="Higgins S."/>
            <person name="Loffler F."/>
        </authorList>
    </citation>
    <scope>NUCLEOTIDE SEQUENCE</scope>
</reference>
<dbReference type="EMBL" id="VSSQ01078808">
    <property type="protein sequence ID" value="MPN28492.1"/>
    <property type="molecule type" value="Genomic_DNA"/>
</dbReference>
<comment type="caution">
    <text evidence="1">The sequence shown here is derived from an EMBL/GenBank/DDBJ whole genome shotgun (WGS) entry which is preliminary data.</text>
</comment>
<evidence type="ECO:0000313" key="1">
    <source>
        <dbReference type="EMBL" id="MPN28492.1"/>
    </source>
</evidence>